<name>A0A8J7Q9Q8_9BACT</name>
<evidence type="ECO:0008006" key="3">
    <source>
        <dbReference type="Google" id="ProtNLM"/>
    </source>
</evidence>
<accession>A0A8J7Q9Q8</accession>
<evidence type="ECO:0000313" key="2">
    <source>
        <dbReference type="Proteomes" id="UP000664417"/>
    </source>
</evidence>
<comment type="caution">
    <text evidence="1">The sequence shown here is derived from an EMBL/GenBank/DDBJ whole genome shotgun (WGS) entry which is preliminary data.</text>
</comment>
<dbReference type="RefSeq" id="WP_207860276.1">
    <property type="nucleotide sequence ID" value="NZ_JAFREP010000016.1"/>
</dbReference>
<dbReference type="AlphaFoldDB" id="A0A8J7Q9Q8"/>
<proteinExistence type="predicted"/>
<organism evidence="1 2">
    <name type="scientific">Acanthopleuribacter pedis</name>
    <dbReference type="NCBI Taxonomy" id="442870"/>
    <lineage>
        <taxon>Bacteria</taxon>
        <taxon>Pseudomonadati</taxon>
        <taxon>Acidobacteriota</taxon>
        <taxon>Holophagae</taxon>
        <taxon>Acanthopleuribacterales</taxon>
        <taxon>Acanthopleuribacteraceae</taxon>
        <taxon>Acanthopleuribacter</taxon>
    </lineage>
</organism>
<keyword evidence="2" id="KW-1185">Reference proteome</keyword>
<dbReference type="Proteomes" id="UP000664417">
    <property type="component" value="Unassembled WGS sequence"/>
</dbReference>
<reference evidence="1" key="1">
    <citation type="submission" date="2021-03" db="EMBL/GenBank/DDBJ databases">
        <authorList>
            <person name="Wang G."/>
        </authorList>
    </citation>
    <scope>NUCLEOTIDE SEQUENCE</scope>
    <source>
        <strain evidence="1">KCTC 12899</strain>
    </source>
</reference>
<dbReference type="EMBL" id="JAFREP010000016">
    <property type="protein sequence ID" value="MBO1320322.1"/>
    <property type="molecule type" value="Genomic_DNA"/>
</dbReference>
<gene>
    <name evidence="1" type="ORF">J3U88_17740</name>
</gene>
<evidence type="ECO:0000313" key="1">
    <source>
        <dbReference type="EMBL" id="MBO1320322.1"/>
    </source>
</evidence>
<sequence>MRQQSFNIVLESETAVGSPGSIHGGRDSLDYLCGSLLMGATAARLYNTLGEAAWTVFHTGKVRFGDGLPLSPSGRPTVPMPRCLIAPKQGGIHKDPGHESWRNAAYQERRPDWKELKGSYLSLAGELVKPQAHYRLKTAVDPRSGVSMSRQLYGYHALAAGQTFRAVLEADEDVPAVVFAQIVNALTGTLRLGRSRSTEYGRCRLVPVATASAELAALPDDGVLNVLLLSDLVVEDSRGVPCPLPLGEDLGLPAAEIDAKRCFVRHGRHRAYNSKYCAFEGDLTLIQRGSVLAYKLENPKEILNKPPTRWVGLFRQRGFGRIWLNPPFLNTAVPHFGELPRVTRKAAPPLPDLPLAHWLLDRQAARHEEDVVQHEAEAWHDELILLLDGARVRGGLASHIAVGPSPTQWGRITEAAAHELAGAVDTARLHHVLFDNQTGICKAGDPDWDTPVLHDALEERLGQPPTFRSWLRAKLEGDAAVQTDQGRILSNQRRVAVLARFARVAADRAKQQRMLTEVAP</sequence>
<protein>
    <recommendedName>
        <fullName evidence="3">CRISPR-associated protein Csx10</fullName>
    </recommendedName>
</protein>